<dbReference type="InterPro" id="IPR032675">
    <property type="entry name" value="LRR_dom_sf"/>
</dbReference>
<dbReference type="PANTHER" id="PTHR47186:SF3">
    <property type="entry name" value="OS09G0267800 PROTEIN"/>
    <property type="match status" value="1"/>
</dbReference>
<dbReference type="Proteomes" id="UP000593573">
    <property type="component" value="Unassembled WGS sequence"/>
</dbReference>
<dbReference type="Gene3D" id="3.80.10.10">
    <property type="entry name" value="Ribonuclease Inhibitor"/>
    <property type="match status" value="1"/>
</dbReference>
<comment type="caution">
    <text evidence="1">The sequence shown here is derived from an EMBL/GenBank/DDBJ whole genome shotgun (WGS) entry which is preliminary data.</text>
</comment>
<keyword evidence="2" id="KW-1185">Reference proteome</keyword>
<gene>
    <name evidence="1" type="ORF">Goklo_029128</name>
</gene>
<name>A0A7J8W602_9ROSI</name>
<dbReference type="SUPFAM" id="SSF52058">
    <property type="entry name" value="L domain-like"/>
    <property type="match status" value="1"/>
</dbReference>
<organism evidence="1 2">
    <name type="scientific">Gossypium klotzschianum</name>
    <dbReference type="NCBI Taxonomy" id="34286"/>
    <lineage>
        <taxon>Eukaryota</taxon>
        <taxon>Viridiplantae</taxon>
        <taxon>Streptophyta</taxon>
        <taxon>Embryophyta</taxon>
        <taxon>Tracheophyta</taxon>
        <taxon>Spermatophyta</taxon>
        <taxon>Magnoliopsida</taxon>
        <taxon>eudicotyledons</taxon>
        <taxon>Gunneridae</taxon>
        <taxon>Pentapetalae</taxon>
        <taxon>rosids</taxon>
        <taxon>malvids</taxon>
        <taxon>Malvales</taxon>
        <taxon>Malvaceae</taxon>
        <taxon>Malvoideae</taxon>
        <taxon>Gossypium</taxon>
    </lineage>
</organism>
<sequence>MEKLVNLQYLDIKGANLIERMPFGIGKLTNLQSLSDYVIGEGDGHHIKELIYLSNLRGDFRLSGLENVTVQDAGEANEENLEHTNKIRTEKEEIGQGSKVWKCSADMSFPEEGFPTNLTSLEISNGPKMYTSLVEWGLNRLTSTQELNIGGEGCSRVVSFQKKG</sequence>
<proteinExistence type="predicted"/>
<evidence type="ECO:0000313" key="2">
    <source>
        <dbReference type="Proteomes" id="UP000593573"/>
    </source>
</evidence>
<reference evidence="1 2" key="1">
    <citation type="journal article" date="2019" name="Genome Biol. Evol.">
        <title>Insights into the evolution of the New World diploid cottons (Gossypium, subgenus Houzingenia) based on genome sequencing.</title>
        <authorList>
            <person name="Grover C.E."/>
            <person name="Arick M.A. 2nd"/>
            <person name="Thrash A."/>
            <person name="Conover J.L."/>
            <person name="Sanders W.S."/>
            <person name="Peterson D.G."/>
            <person name="Frelichowski J.E."/>
            <person name="Scheffler J.A."/>
            <person name="Scheffler B.E."/>
            <person name="Wendel J.F."/>
        </authorList>
    </citation>
    <scope>NUCLEOTIDE SEQUENCE [LARGE SCALE GENOMIC DNA]</scope>
    <source>
        <strain evidence="1">57</strain>
        <tissue evidence="1">Leaf</tissue>
    </source>
</reference>
<dbReference type="PANTHER" id="PTHR47186">
    <property type="entry name" value="LEUCINE-RICH REPEAT-CONTAINING PROTEIN 57"/>
    <property type="match status" value="1"/>
</dbReference>
<dbReference type="EMBL" id="JABFAB010236205">
    <property type="protein sequence ID" value="MBA0670333.1"/>
    <property type="molecule type" value="Genomic_DNA"/>
</dbReference>
<protein>
    <submittedName>
        <fullName evidence="1">Uncharacterized protein</fullName>
    </submittedName>
</protein>
<evidence type="ECO:0000313" key="1">
    <source>
        <dbReference type="EMBL" id="MBA0670333.1"/>
    </source>
</evidence>
<accession>A0A7J8W602</accession>
<dbReference type="AlphaFoldDB" id="A0A7J8W602"/>
<dbReference type="OrthoDB" id="1935327at2759"/>